<accession>A0A8J3TYV9</accession>
<dbReference type="Proteomes" id="UP000650628">
    <property type="component" value="Unassembled WGS sequence"/>
</dbReference>
<dbReference type="AlphaFoldDB" id="A0A8J3TYV9"/>
<protein>
    <recommendedName>
        <fullName evidence="3">Alpha/beta hydrolase</fullName>
    </recommendedName>
</protein>
<reference evidence="1 2" key="1">
    <citation type="submission" date="2021-01" db="EMBL/GenBank/DDBJ databases">
        <title>Whole genome shotgun sequence of Planotetraspora mira NBRC 15435.</title>
        <authorList>
            <person name="Komaki H."/>
            <person name="Tamura T."/>
        </authorList>
    </citation>
    <scope>NUCLEOTIDE SEQUENCE [LARGE SCALE GENOMIC DNA]</scope>
    <source>
        <strain evidence="1 2">NBRC 15435</strain>
    </source>
</reference>
<dbReference type="InterPro" id="IPR029058">
    <property type="entry name" value="AB_hydrolase_fold"/>
</dbReference>
<dbReference type="RefSeq" id="WP_203956812.1">
    <property type="nucleotide sequence ID" value="NZ_BOOO01000037.1"/>
</dbReference>
<dbReference type="EMBL" id="BOOO01000037">
    <property type="protein sequence ID" value="GII32939.1"/>
    <property type="molecule type" value="Genomic_DNA"/>
</dbReference>
<proteinExistence type="predicted"/>
<dbReference type="Gene3D" id="3.40.50.1820">
    <property type="entry name" value="alpha/beta hydrolase"/>
    <property type="match status" value="1"/>
</dbReference>
<evidence type="ECO:0000313" key="2">
    <source>
        <dbReference type="Proteomes" id="UP000650628"/>
    </source>
</evidence>
<comment type="caution">
    <text evidence="1">The sequence shown here is derived from an EMBL/GenBank/DDBJ whole genome shotgun (WGS) entry which is preliminary data.</text>
</comment>
<name>A0A8J3TYV9_9ACTN</name>
<sequence length="122" mass="13463">MIQASEEMGAEAYEDFRRAIHDPDTVHAMMEDYRAGLGVDRVADDADQAAGRKIRCPLLVLWGARDDLPELYDDILGIWRDWAGDVQGHALDCGHRMSDDAPLELAAALRAFLNPSAMLAVP</sequence>
<evidence type="ECO:0008006" key="3">
    <source>
        <dbReference type="Google" id="ProtNLM"/>
    </source>
</evidence>
<organism evidence="1 2">
    <name type="scientific">Planotetraspora mira</name>
    <dbReference type="NCBI Taxonomy" id="58121"/>
    <lineage>
        <taxon>Bacteria</taxon>
        <taxon>Bacillati</taxon>
        <taxon>Actinomycetota</taxon>
        <taxon>Actinomycetes</taxon>
        <taxon>Streptosporangiales</taxon>
        <taxon>Streptosporangiaceae</taxon>
        <taxon>Planotetraspora</taxon>
    </lineage>
</organism>
<evidence type="ECO:0000313" key="1">
    <source>
        <dbReference type="EMBL" id="GII32939.1"/>
    </source>
</evidence>
<dbReference type="SUPFAM" id="SSF53474">
    <property type="entry name" value="alpha/beta-Hydrolases"/>
    <property type="match status" value="1"/>
</dbReference>
<gene>
    <name evidence="1" type="ORF">Pmi06nite_63810</name>
</gene>
<keyword evidence="2" id="KW-1185">Reference proteome</keyword>